<dbReference type="Proteomes" id="UP000614216">
    <property type="component" value="Unassembled WGS sequence"/>
</dbReference>
<evidence type="ECO:0000259" key="7">
    <source>
        <dbReference type="SMART" id="SM00487"/>
    </source>
</evidence>
<dbReference type="RefSeq" id="WP_202855583.1">
    <property type="nucleotide sequence ID" value="NZ_JAEUGD010000022.1"/>
</dbReference>
<dbReference type="Pfam" id="PF13086">
    <property type="entry name" value="AAA_11"/>
    <property type="match status" value="1"/>
</dbReference>
<comment type="caution">
    <text evidence="8">The sequence shown here is derived from an EMBL/GenBank/DDBJ whole genome shotgun (WGS) entry which is preliminary data.</text>
</comment>
<reference evidence="8" key="1">
    <citation type="submission" date="2021-01" db="EMBL/GenBank/DDBJ databases">
        <title>Fulvivirga kasyanovii gen. nov., sp nov., a novel member of the phylum Bacteroidetes isolated from seawater in a mussel farm.</title>
        <authorList>
            <person name="Zhao L.-H."/>
            <person name="Wang Z.-J."/>
        </authorList>
    </citation>
    <scope>NUCLEOTIDE SEQUENCE</scope>
    <source>
        <strain evidence="8">29W222</strain>
    </source>
</reference>
<dbReference type="GO" id="GO:0043139">
    <property type="term" value="F:5'-3' DNA helicase activity"/>
    <property type="evidence" value="ECO:0007669"/>
    <property type="project" value="TreeGrafter"/>
</dbReference>
<feature type="domain" description="Helicase ATP-binding" evidence="7">
    <location>
        <begin position="182"/>
        <end position="419"/>
    </location>
</feature>
<evidence type="ECO:0000256" key="5">
    <source>
        <dbReference type="ARBA" id="ARBA00022840"/>
    </source>
</evidence>
<dbReference type="SMART" id="SM00487">
    <property type="entry name" value="DEXDc"/>
    <property type="match status" value="1"/>
</dbReference>
<evidence type="ECO:0000313" key="9">
    <source>
        <dbReference type="Proteomes" id="UP000614216"/>
    </source>
</evidence>
<dbReference type="InterPro" id="IPR041679">
    <property type="entry name" value="DNA2/NAM7-like_C"/>
</dbReference>
<comment type="similarity">
    <text evidence="1">Belongs to the DNA2/NAM7 helicase family.</text>
</comment>
<dbReference type="AlphaFoldDB" id="A0A937FU20"/>
<dbReference type="CDD" id="cd18808">
    <property type="entry name" value="SF1_C_Upf1"/>
    <property type="match status" value="1"/>
</dbReference>
<dbReference type="GO" id="GO:0005694">
    <property type="term" value="C:chromosome"/>
    <property type="evidence" value="ECO:0007669"/>
    <property type="project" value="UniProtKB-ARBA"/>
</dbReference>
<keyword evidence="4" id="KW-0347">Helicase</keyword>
<dbReference type="Gene3D" id="2.40.30.270">
    <property type="match status" value="1"/>
</dbReference>
<keyword evidence="5" id="KW-0067">ATP-binding</keyword>
<keyword evidence="2" id="KW-0547">Nucleotide-binding</keyword>
<dbReference type="SUPFAM" id="SSF52540">
    <property type="entry name" value="P-loop containing nucleoside triphosphate hydrolases"/>
    <property type="match status" value="1"/>
</dbReference>
<dbReference type="Pfam" id="PF13087">
    <property type="entry name" value="AAA_12"/>
    <property type="match status" value="1"/>
</dbReference>
<organism evidence="8 9">
    <name type="scientific">Fulvivirga marina</name>
    <dbReference type="NCBI Taxonomy" id="2494733"/>
    <lineage>
        <taxon>Bacteria</taxon>
        <taxon>Pseudomonadati</taxon>
        <taxon>Bacteroidota</taxon>
        <taxon>Cytophagia</taxon>
        <taxon>Cytophagales</taxon>
        <taxon>Fulvivirgaceae</taxon>
        <taxon>Fulvivirga</taxon>
    </lineage>
</organism>
<dbReference type="GO" id="GO:0016787">
    <property type="term" value="F:hydrolase activity"/>
    <property type="evidence" value="ECO:0007669"/>
    <property type="project" value="UniProtKB-KW"/>
</dbReference>
<dbReference type="InterPro" id="IPR047187">
    <property type="entry name" value="SF1_C_Upf1"/>
</dbReference>
<dbReference type="InterPro" id="IPR014001">
    <property type="entry name" value="Helicase_ATP-bd"/>
</dbReference>
<name>A0A937FU20_9BACT</name>
<evidence type="ECO:0000259" key="6">
    <source>
        <dbReference type="SMART" id="SM00382"/>
    </source>
</evidence>
<dbReference type="InterPro" id="IPR003593">
    <property type="entry name" value="AAA+_ATPase"/>
</dbReference>
<accession>A0A937FU20</accession>
<keyword evidence="9" id="KW-1185">Reference proteome</keyword>
<evidence type="ECO:0000313" key="8">
    <source>
        <dbReference type="EMBL" id="MBL6446035.1"/>
    </source>
</evidence>
<dbReference type="InterPro" id="IPR050534">
    <property type="entry name" value="Coronavir_polyprotein_1ab"/>
</dbReference>
<dbReference type="SMART" id="SM00382">
    <property type="entry name" value="AAA"/>
    <property type="match status" value="1"/>
</dbReference>
<dbReference type="InterPro" id="IPR041677">
    <property type="entry name" value="DNA2/NAM7_AAA_11"/>
</dbReference>
<dbReference type="PANTHER" id="PTHR43788:SF8">
    <property type="entry name" value="DNA-BINDING PROTEIN SMUBP-2"/>
    <property type="match status" value="1"/>
</dbReference>
<evidence type="ECO:0000256" key="4">
    <source>
        <dbReference type="ARBA" id="ARBA00022806"/>
    </source>
</evidence>
<feature type="domain" description="AAA+ ATPase" evidence="6">
    <location>
        <begin position="200"/>
        <end position="424"/>
    </location>
</feature>
<keyword evidence="3" id="KW-0378">Hydrolase</keyword>
<gene>
    <name evidence="8" type="ORF">JMN32_06925</name>
</gene>
<dbReference type="PANTHER" id="PTHR43788">
    <property type="entry name" value="DNA2/NAM7 HELICASE FAMILY MEMBER"/>
    <property type="match status" value="1"/>
</dbReference>
<dbReference type="Gene3D" id="3.40.50.300">
    <property type="entry name" value="P-loop containing nucleotide triphosphate hydrolases"/>
    <property type="match status" value="2"/>
</dbReference>
<dbReference type="GO" id="GO:0005524">
    <property type="term" value="F:ATP binding"/>
    <property type="evidence" value="ECO:0007669"/>
    <property type="project" value="UniProtKB-KW"/>
</dbReference>
<sequence>MAGKDIQEGLKHLLKLLEQEKEEDLLQYKRKMIGTSLAERRKQGVCWYPVNLEKTKFDSGDRLLIKVSRPPEHTDSHLFQSGKLVSLFSTAFSNEESREAVNGVINYVNKQEMLVTLNNNDIPDWIHDGQLGVQLLFDENAYREMEKAVKHLINAKDERLVELKKVLLGELEARFESRSPVKIAGLNDSQNEALNKVLCASDVAIIHGPPGTGKTTTLIQAILETLKSETQTLVCAPSNAAVDLLADRLGEQGINVLRIGHPARVTEETLSKTLDARITRHPDYKTLKSLRKQAEEYKAMGQKYKRNFGHLEREQRKRLLAEARELRHEAEHLEFFITHDIIARSQVIACTMVGASNAMLKGMKFDTVFIDEAAQALEPASWIPIIRSERVIFAGDHCQLPPTIRSLEAARNGLEITLFEKAIKSNSADVMLKEQYRMNESIMNFSSRIFYKNQLVANESVAHWKIFPDDLSIEFIDTAGCGYFEEIDPETRSSFNKEEAQLLLKHFKGYVEQIEMLGKWNEVEDIGIIAPYKAQVSLLQDLMLQPGALGQHIQSKLGVNTVDSFQGQERDIIYISLVRSNEKGEIGFLSNTRRMNVAITRARKKLVIIGDSATIGQHEFYAAFLDYVNEIGAYRSAFELMY</sequence>
<proteinExistence type="inferred from homology"/>
<evidence type="ECO:0000256" key="3">
    <source>
        <dbReference type="ARBA" id="ARBA00022801"/>
    </source>
</evidence>
<evidence type="ECO:0000256" key="2">
    <source>
        <dbReference type="ARBA" id="ARBA00022741"/>
    </source>
</evidence>
<protein>
    <submittedName>
        <fullName evidence="8">AAA family ATPase</fullName>
    </submittedName>
</protein>
<dbReference type="InterPro" id="IPR027417">
    <property type="entry name" value="P-loop_NTPase"/>
</dbReference>
<dbReference type="EMBL" id="JAEUGD010000022">
    <property type="protein sequence ID" value="MBL6446035.1"/>
    <property type="molecule type" value="Genomic_DNA"/>
</dbReference>
<dbReference type="FunFam" id="3.40.50.300:FF:000326">
    <property type="entry name" value="P-loop containing nucleoside triphosphate hydrolase"/>
    <property type="match status" value="1"/>
</dbReference>
<evidence type="ECO:0000256" key="1">
    <source>
        <dbReference type="ARBA" id="ARBA00007913"/>
    </source>
</evidence>